<feature type="active site" evidence="10">
    <location>
        <position position="153"/>
    </location>
</feature>
<comment type="cofactor">
    <cofactor evidence="11">
        <name>Zn(2+)</name>
        <dbReference type="ChEBI" id="CHEBI:29105"/>
    </cofactor>
    <text evidence="11">Binds 1 zinc ion per subunit.</text>
</comment>
<evidence type="ECO:0000256" key="5">
    <source>
        <dbReference type="ARBA" id="ARBA00022723"/>
    </source>
</evidence>
<sequence>MGDQRFSDTQGNYVVVQSHRDVSIDWKQAQRPQGDDQGQFDFPLDLSSDPSSYSDASATQAFYLGNLFSGFAKAYGFDAASGNFQGTHTAEDNAGNGVAGDRVIIYVQDGKGFNNANFATPADGQSPVMKMYIWNKTKPSRDGAFETPIFVHEFTHGVTSRLTGGRAASNCLTQGVAAGMGEGWSDIIALNWRLRAGDENGRNAHGQPDRPLGIGTYGNGGNTVRPYIYTTNVDQNPLQFGHLSDARFKTVHNIGTIWTTMLYEILWNYIAQHGLEPDFIRNPTSTKGNTMFMRMLFASWKLQPCSPDFLQARSAMLQADKRLHQEQNKCLIWRGFAKRGMGEDATYSSSGVVESDKVPSDCE</sequence>
<evidence type="ECO:0000256" key="10">
    <source>
        <dbReference type="PIRSR" id="PIRSR601842-1"/>
    </source>
</evidence>
<dbReference type="Gene3D" id="1.10.390.10">
    <property type="entry name" value="Neutral Protease Domain 2"/>
    <property type="match status" value="1"/>
</dbReference>
<dbReference type="InterPro" id="IPR027268">
    <property type="entry name" value="Peptidase_M4/M1_CTD_sf"/>
</dbReference>
<evidence type="ECO:0000256" key="11">
    <source>
        <dbReference type="PIRSR" id="PIRSR601842-2"/>
    </source>
</evidence>
<keyword evidence="4 12" id="KW-0645">Protease</keyword>
<dbReference type="PANTHER" id="PTHR33478:SF1">
    <property type="entry name" value="EXTRACELLULAR METALLOPROTEINASE MEP"/>
    <property type="match status" value="1"/>
</dbReference>
<dbReference type="InterPro" id="IPR001842">
    <property type="entry name" value="Peptidase_M36"/>
</dbReference>
<comment type="subcellular location">
    <subcellularLocation>
        <location evidence="1 12">Secreted</location>
    </subcellularLocation>
</comment>
<evidence type="ECO:0000313" key="14">
    <source>
        <dbReference type="EMBL" id="RKP37116.1"/>
    </source>
</evidence>
<dbReference type="EC" id="3.4.24.-" evidence="12"/>
<reference evidence="15" key="1">
    <citation type="journal article" date="2018" name="Nat. Microbiol.">
        <title>Leveraging single-cell genomics to expand the fungal tree of life.</title>
        <authorList>
            <person name="Ahrendt S.R."/>
            <person name="Quandt C.A."/>
            <person name="Ciobanu D."/>
            <person name="Clum A."/>
            <person name="Salamov A."/>
            <person name="Andreopoulos B."/>
            <person name="Cheng J.F."/>
            <person name="Woyke T."/>
            <person name="Pelin A."/>
            <person name="Henrissat B."/>
            <person name="Reynolds N.K."/>
            <person name="Benny G.L."/>
            <person name="Smith M.E."/>
            <person name="James T.Y."/>
            <person name="Grigoriev I.V."/>
        </authorList>
    </citation>
    <scope>NUCLEOTIDE SEQUENCE [LARGE SCALE GENOMIC DNA]</scope>
    <source>
        <strain evidence="15">RSA 468</strain>
    </source>
</reference>
<feature type="region of interest" description="Disordered" evidence="13">
    <location>
        <begin position="343"/>
        <end position="363"/>
    </location>
</feature>
<gene>
    <name evidence="14" type="ORF">BJ085DRAFT_20485</name>
</gene>
<keyword evidence="7 11" id="KW-0862">Zinc</keyword>
<dbReference type="Proteomes" id="UP000268162">
    <property type="component" value="Unassembled WGS sequence"/>
</dbReference>
<keyword evidence="6 12" id="KW-0378">Hydrolase</keyword>
<evidence type="ECO:0000256" key="8">
    <source>
        <dbReference type="ARBA" id="ARBA00023049"/>
    </source>
</evidence>
<dbReference type="GO" id="GO:0005615">
    <property type="term" value="C:extracellular space"/>
    <property type="evidence" value="ECO:0007669"/>
    <property type="project" value="InterPro"/>
</dbReference>
<feature type="binding site" evidence="11">
    <location>
        <position position="156"/>
    </location>
    <ligand>
        <name>Zn(2+)</name>
        <dbReference type="ChEBI" id="CHEBI:29105"/>
        <note>catalytic</note>
    </ligand>
</feature>
<evidence type="ECO:0000256" key="2">
    <source>
        <dbReference type="ARBA" id="ARBA00006006"/>
    </source>
</evidence>
<dbReference type="AlphaFoldDB" id="A0A4P9ZU44"/>
<keyword evidence="8 12" id="KW-0482">Metalloprotease</keyword>
<feature type="binding site" evidence="11">
    <location>
        <position position="152"/>
    </location>
    <ligand>
        <name>Zn(2+)</name>
        <dbReference type="ChEBI" id="CHEBI:29105"/>
        <note>catalytic</note>
    </ligand>
</feature>
<name>A0A4P9ZU44_9FUNG</name>
<dbReference type="PANTHER" id="PTHR33478">
    <property type="entry name" value="EXTRACELLULAR METALLOPROTEINASE MEP"/>
    <property type="match status" value="1"/>
</dbReference>
<dbReference type="Pfam" id="PF02128">
    <property type="entry name" value="Peptidase_M36"/>
    <property type="match status" value="1"/>
</dbReference>
<keyword evidence="15" id="KW-1185">Reference proteome</keyword>
<feature type="binding site" evidence="11">
    <location>
        <position position="182"/>
    </location>
    <ligand>
        <name>Zn(2+)</name>
        <dbReference type="ChEBI" id="CHEBI:29105"/>
        <note>catalytic</note>
    </ligand>
</feature>
<protein>
    <recommendedName>
        <fullName evidence="12">Extracellular metalloproteinase</fullName>
        <ecNumber evidence="12">3.4.24.-</ecNumber>
    </recommendedName>
    <alternativeName>
        <fullName evidence="12">Fungalysin</fullName>
    </alternativeName>
</protein>
<proteinExistence type="inferred from homology"/>
<feature type="compositionally biased region" description="Basic and acidic residues" evidence="13">
    <location>
        <begin position="354"/>
        <end position="363"/>
    </location>
</feature>
<dbReference type="CDD" id="cd09596">
    <property type="entry name" value="M36"/>
    <property type="match status" value="1"/>
</dbReference>
<evidence type="ECO:0000256" key="4">
    <source>
        <dbReference type="ARBA" id="ARBA00022670"/>
    </source>
</evidence>
<evidence type="ECO:0000256" key="12">
    <source>
        <dbReference type="RuleBase" id="RU364017"/>
    </source>
</evidence>
<dbReference type="EMBL" id="ML002542">
    <property type="protein sequence ID" value="RKP37116.1"/>
    <property type="molecule type" value="Genomic_DNA"/>
</dbReference>
<evidence type="ECO:0000256" key="13">
    <source>
        <dbReference type="SAM" id="MobiDB-lite"/>
    </source>
</evidence>
<dbReference type="PRINTS" id="PR00999">
    <property type="entry name" value="FUNGALYSIN"/>
</dbReference>
<dbReference type="SUPFAM" id="SSF55486">
    <property type="entry name" value="Metalloproteases ('zincins'), catalytic domain"/>
    <property type="match status" value="1"/>
</dbReference>
<evidence type="ECO:0000256" key="1">
    <source>
        <dbReference type="ARBA" id="ARBA00004613"/>
    </source>
</evidence>
<dbReference type="GO" id="GO:0008270">
    <property type="term" value="F:zinc ion binding"/>
    <property type="evidence" value="ECO:0007669"/>
    <property type="project" value="InterPro"/>
</dbReference>
<dbReference type="InterPro" id="IPR050371">
    <property type="entry name" value="Fungal_virulence_M36"/>
</dbReference>
<evidence type="ECO:0000313" key="15">
    <source>
        <dbReference type="Proteomes" id="UP000268162"/>
    </source>
</evidence>
<keyword evidence="3 12" id="KW-0964">Secreted</keyword>
<keyword evidence="9 12" id="KW-0865">Zymogen</keyword>
<keyword evidence="5 11" id="KW-0479">Metal-binding</keyword>
<organism evidence="14 15">
    <name type="scientific">Dimargaris cristalligena</name>
    <dbReference type="NCBI Taxonomy" id="215637"/>
    <lineage>
        <taxon>Eukaryota</taxon>
        <taxon>Fungi</taxon>
        <taxon>Fungi incertae sedis</taxon>
        <taxon>Zoopagomycota</taxon>
        <taxon>Kickxellomycotina</taxon>
        <taxon>Dimargaritomycetes</taxon>
        <taxon>Dimargaritales</taxon>
        <taxon>Dimargaritaceae</taxon>
        <taxon>Dimargaris</taxon>
    </lineage>
</organism>
<dbReference type="GO" id="GO:0006508">
    <property type="term" value="P:proteolysis"/>
    <property type="evidence" value="ECO:0007669"/>
    <property type="project" value="UniProtKB-KW"/>
</dbReference>
<evidence type="ECO:0000256" key="3">
    <source>
        <dbReference type="ARBA" id="ARBA00022525"/>
    </source>
</evidence>
<dbReference type="Gene3D" id="3.10.170.10">
    <property type="match status" value="1"/>
</dbReference>
<evidence type="ECO:0000256" key="6">
    <source>
        <dbReference type="ARBA" id="ARBA00022801"/>
    </source>
</evidence>
<comment type="similarity">
    <text evidence="2 12">Belongs to the peptidase M36 family.</text>
</comment>
<accession>A0A4P9ZU44</accession>
<evidence type="ECO:0000256" key="9">
    <source>
        <dbReference type="ARBA" id="ARBA00023145"/>
    </source>
</evidence>
<evidence type="ECO:0000256" key="7">
    <source>
        <dbReference type="ARBA" id="ARBA00022833"/>
    </source>
</evidence>
<dbReference type="GO" id="GO:0004222">
    <property type="term" value="F:metalloendopeptidase activity"/>
    <property type="evidence" value="ECO:0007669"/>
    <property type="project" value="InterPro"/>
</dbReference>